<keyword evidence="2" id="KW-0472">Membrane</keyword>
<accession>A0ABT0QZE3</accession>
<feature type="transmembrane region" description="Helical" evidence="2">
    <location>
        <begin position="77"/>
        <end position="96"/>
    </location>
</feature>
<reference evidence="3" key="1">
    <citation type="submission" date="2022-02" db="EMBL/GenBank/DDBJ databases">
        <authorList>
            <person name="Lee M."/>
            <person name="Kim S.-J."/>
            <person name="Jung M.-Y."/>
        </authorList>
    </citation>
    <scope>NUCLEOTIDE SEQUENCE</scope>
    <source>
        <strain evidence="3">JHP9</strain>
    </source>
</reference>
<evidence type="ECO:0000313" key="4">
    <source>
        <dbReference type="Proteomes" id="UP001203761"/>
    </source>
</evidence>
<sequence>MAAKRSARGGKVSLAARRSEARLRRRPEDPGARHCPWLILLGVVLLFQYGSLVAEGGWRAVTGYWRAQVAAIGWDDLASSGVGALLLSAFLAAMGVPPIEASGTRARRACALMVRGLRTAVLLVIGVFGFSVVLGSDGR</sequence>
<keyword evidence="4" id="KW-1185">Reference proteome</keyword>
<feature type="compositionally biased region" description="Basic and acidic residues" evidence="1">
    <location>
        <begin position="17"/>
        <end position="29"/>
    </location>
</feature>
<organism evidence="3 4">
    <name type="scientific">Brachybacterium equifaecis</name>
    <dbReference type="NCBI Taxonomy" id="2910770"/>
    <lineage>
        <taxon>Bacteria</taxon>
        <taxon>Bacillati</taxon>
        <taxon>Actinomycetota</taxon>
        <taxon>Actinomycetes</taxon>
        <taxon>Micrococcales</taxon>
        <taxon>Dermabacteraceae</taxon>
        <taxon>Brachybacterium</taxon>
    </lineage>
</organism>
<dbReference type="RefSeq" id="WP_249736693.1">
    <property type="nucleotide sequence ID" value="NZ_JAKNCJ010000001.1"/>
</dbReference>
<evidence type="ECO:0000313" key="3">
    <source>
        <dbReference type="EMBL" id="MCL6422598.1"/>
    </source>
</evidence>
<proteinExistence type="predicted"/>
<evidence type="ECO:0000256" key="1">
    <source>
        <dbReference type="SAM" id="MobiDB-lite"/>
    </source>
</evidence>
<keyword evidence="2" id="KW-1133">Transmembrane helix</keyword>
<name>A0ABT0QZE3_9MICO</name>
<evidence type="ECO:0000256" key="2">
    <source>
        <dbReference type="SAM" id="Phobius"/>
    </source>
</evidence>
<comment type="caution">
    <text evidence="3">The sequence shown here is derived from an EMBL/GenBank/DDBJ whole genome shotgun (WGS) entry which is preliminary data.</text>
</comment>
<gene>
    <name evidence="3" type="ORF">Bequi_04225</name>
</gene>
<dbReference type="EMBL" id="JAKNCJ010000001">
    <property type="protein sequence ID" value="MCL6422598.1"/>
    <property type="molecule type" value="Genomic_DNA"/>
</dbReference>
<keyword evidence="2" id="KW-0812">Transmembrane</keyword>
<feature type="transmembrane region" description="Helical" evidence="2">
    <location>
        <begin position="117"/>
        <end position="136"/>
    </location>
</feature>
<feature type="region of interest" description="Disordered" evidence="1">
    <location>
        <begin position="1"/>
        <end position="29"/>
    </location>
</feature>
<dbReference type="Proteomes" id="UP001203761">
    <property type="component" value="Unassembled WGS sequence"/>
</dbReference>
<feature type="transmembrane region" description="Helical" evidence="2">
    <location>
        <begin position="35"/>
        <end position="57"/>
    </location>
</feature>
<protein>
    <submittedName>
        <fullName evidence="3">Uncharacterized protein</fullName>
    </submittedName>
</protein>